<evidence type="ECO:0000313" key="17">
    <source>
        <dbReference type="EMBL" id="VUG16915.1"/>
    </source>
</evidence>
<dbReference type="InterPro" id="IPR013578">
    <property type="entry name" value="Peptidase_M16C_assoc"/>
</dbReference>
<evidence type="ECO:0000256" key="7">
    <source>
        <dbReference type="ARBA" id="ARBA00022670"/>
    </source>
</evidence>
<gene>
    <name evidence="17" type="primary">CYM1</name>
    <name evidence="17" type="ORF">DEBR0S1_28854G</name>
</gene>
<comment type="subunit">
    <text evidence="5">Monomer and homodimer; homodimerization is induced by binding of the substrate.</text>
</comment>
<keyword evidence="11" id="KW-0809">Transit peptide</keyword>
<comment type="cofactor">
    <cofactor evidence="1">
        <name>Zn(2+)</name>
        <dbReference type="ChEBI" id="CHEBI:29105"/>
    </cofactor>
</comment>
<dbReference type="Pfam" id="PF05193">
    <property type="entry name" value="Peptidase_M16_C"/>
    <property type="match status" value="1"/>
</dbReference>
<evidence type="ECO:0000256" key="8">
    <source>
        <dbReference type="ARBA" id="ARBA00022723"/>
    </source>
</evidence>
<dbReference type="InterPro" id="IPR011765">
    <property type="entry name" value="Pept_M16_N"/>
</dbReference>
<evidence type="ECO:0000256" key="12">
    <source>
        <dbReference type="ARBA" id="ARBA00023049"/>
    </source>
</evidence>
<evidence type="ECO:0000256" key="15">
    <source>
        <dbReference type="ARBA" id="ARBA00045897"/>
    </source>
</evidence>
<dbReference type="Pfam" id="PF00675">
    <property type="entry name" value="Peptidase_M16"/>
    <property type="match status" value="1"/>
</dbReference>
<dbReference type="GO" id="GO:0004222">
    <property type="term" value="F:metalloendopeptidase activity"/>
    <property type="evidence" value="ECO:0007669"/>
    <property type="project" value="TreeGrafter"/>
</dbReference>
<dbReference type="Pfam" id="PF08367">
    <property type="entry name" value="M16C_assoc"/>
    <property type="match status" value="1"/>
</dbReference>
<keyword evidence="13" id="KW-0496">Mitochondrion</keyword>
<dbReference type="Pfam" id="PF22516">
    <property type="entry name" value="PreP_C"/>
    <property type="match status" value="1"/>
</dbReference>
<evidence type="ECO:0000256" key="5">
    <source>
        <dbReference type="ARBA" id="ARBA00011853"/>
    </source>
</evidence>
<dbReference type="GO" id="GO:0046872">
    <property type="term" value="F:metal ion binding"/>
    <property type="evidence" value="ECO:0007669"/>
    <property type="project" value="UniProtKB-KW"/>
</dbReference>
<keyword evidence="7" id="KW-0645">Protease</keyword>
<dbReference type="SUPFAM" id="SSF63411">
    <property type="entry name" value="LuxS/MPP-like metallohydrolase"/>
    <property type="match status" value="4"/>
</dbReference>
<evidence type="ECO:0000256" key="11">
    <source>
        <dbReference type="ARBA" id="ARBA00022946"/>
    </source>
</evidence>
<comment type="similarity">
    <text evidence="4">Belongs to the peptidase M16 family. PreP subfamily.</text>
</comment>
<proteinExistence type="inferred from homology"/>
<name>A0A7D9CW14_DEKBR</name>
<keyword evidence="12" id="KW-0482">Metalloprotease</keyword>
<dbReference type="FunFam" id="3.30.830.10:FF:000009">
    <property type="entry name" value="Presequence protease, mitochondrial"/>
    <property type="match status" value="1"/>
</dbReference>
<dbReference type="InterPro" id="IPR055130">
    <property type="entry name" value="PreP_C"/>
</dbReference>
<feature type="domain" description="Peptidase M16C associated" evidence="16">
    <location>
        <begin position="487"/>
        <end position="738"/>
    </location>
</feature>
<evidence type="ECO:0000256" key="1">
    <source>
        <dbReference type="ARBA" id="ARBA00001947"/>
    </source>
</evidence>
<dbReference type="GO" id="GO:0005758">
    <property type="term" value="C:mitochondrial intermembrane space"/>
    <property type="evidence" value="ECO:0007669"/>
    <property type="project" value="UniProtKB-SubCell"/>
</dbReference>
<reference evidence="17 18" key="1">
    <citation type="submission" date="2019-07" db="EMBL/GenBank/DDBJ databases">
        <authorList>
            <person name="Friedrich A."/>
            <person name="Schacherer J."/>
        </authorList>
    </citation>
    <scope>NUCLEOTIDE SEQUENCE [LARGE SCALE GENOMIC DNA]</scope>
</reference>
<evidence type="ECO:0000256" key="13">
    <source>
        <dbReference type="ARBA" id="ARBA00023128"/>
    </source>
</evidence>
<sequence length="1009" mass="113859">MLSQSTRAFRRNLLRLRQYATSVPTGKYPVGSEIANYVVDRVQQVPEFNMTAVELTHKISGSKHLHIERQDRNNVFGVVVKTNSPDDSGLPHMLEHTTLCGSDKFPVRDPFFKMLNRSLANFMNAMTGHDYTYFPFATTNKVDFENLMDVYLDSVFHPLLNHEDFRQEGWRLEHTDIHDKKSPLKFKGVVYNEMKGQISDPAYYFWINFQQNIYPSLHNSGGNPAEIVNSYYDDLLDFHSRQYHPSNCWTYTYGSLPLETSLGKIDKAFATFGKRYRKMMVKNPIKLDECKYVEIPGPVDPMVPSEKQYKSSLTWYAGKPTDIYESFKIKILSTLLMDGHSSPLYKGLIEQGIGTSFSANSGMDALAAVNLFSVGLNGLTKDQAAKLEDTVLDILKQVQQSGFPENRVKGILYQLDLGRKIENVNFGLNLLSALAPGLVDGIDPLSAIKWSGVLDKFRKEYKADGNKVFADLIQKYMLESPYFKYTMRPDANVPERLAQAEEKSLKEREERMTSGDKEIIYNKGLELEKFQKNQKEDLSCLPTLHSGDIEREGHFPRIKETLRRGLSVQSRISPKTNGVTYFRALKSLSVKDIPENLIEYLPLFSTCLTNLGTKDKSISEIEDEVKLYTAGLGSTSFAHSSVLDPNDVLLKFTIDSACLDKNTPKMLSIWENLLLETNFRNIEKLKTLVKSLVSDNISAIVSSGHSFASSYASSKLTSLGNVQESLTGIKQVKFLNSLSSIMENGDIEKDVVPKLEEIAAHVRNASNFKYAITCGREASKDNEKDIRRFDKTISSNKKFELTPYEASHSKDPELPLKNSFVEIPSQTNFASSVLRGSDYCSKDAASLQLLSQLLTFKYLHKYIREQGGAYGGGASYDALNGLFSFYSYRDPKPFESENKFVASTKFIMDKISTGEITNQDLEQAKLTIFQKIDAPEAVGEEGLPYFNFDVDDDARQERRENLLDCSLADIQNVANEYFASDKGRANVIIGSADAKTSSESQKDWEFSKL</sequence>
<evidence type="ECO:0000256" key="10">
    <source>
        <dbReference type="ARBA" id="ARBA00022833"/>
    </source>
</evidence>
<dbReference type="FunFam" id="3.30.830.10:FF:000013">
    <property type="entry name" value="Mitochondrial presequence protease"/>
    <property type="match status" value="1"/>
</dbReference>
<dbReference type="InterPro" id="IPR011249">
    <property type="entry name" value="Metalloenz_LuxS/M16"/>
</dbReference>
<keyword evidence="18" id="KW-1185">Reference proteome</keyword>
<evidence type="ECO:0000256" key="14">
    <source>
        <dbReference type="ARBA" id="ARBA00034552"/>
    </source>
</evidence>
<dbReference type="AlphaFoldDB" id="A0A7D9CW14"/>
<dbReference type="PANTHER" id="PTHR43016">
    <property type="entry name" value="PRESEQUENCE PROTEASE"/>
    <property type="match status" value="1"/>
</dbReference>
<comment type="subcellular location">
    <subcellularLocation>
        <location evidence="3">Mitochondrion intermembrane space</location>
    </subcellularLocation>
    <subcellularLocation>
        <location evidence="2">Mitochondrion matrix</location>
    </subcellularLocation>
</comment>
<evidence type="ECO:0000256" key="9">
    <source>
        <dbReference type="ARBA" id="ARBA00022801"/>
    </source>
</evidence>
<keyword evidence="10" id="KW-0862">Zinc</keyword>
<dbReference type="InterPro" id="IPR007863">
    <property type="entry name" value="Peptidase_M16_C"/>
</dbReference>
<dbReference type="EMBL" id="CABFWN010000001">
    <property type="protein sequence ID" value="VUG16915.1"/>
    <property type="molecule type" value="Genomic_DNA"/>
</dbReference>
<dbReference type="PANTHER" id="PTHR43016:SF13">
    <property type="entry name" value="PRESEQUENCE PROTEASE, MITOCHONDRIAL"/>
    <property type="match status" value="1"/>
</dbReference>
<accession>A0A7D9CW14</accession>
<dbReference type="FunFam" id="3.30.830.10:FF:000011">
    <property type="entry name" value="Presequence protease, mitochondrial"/>
    <property type="match status" value="1"/>
</dbReference>
<dbReference type="SMART" id="SM01264">
    <property type="entry name" value="M16C_associated"/>
    <property type="match status" value="1"/>
</dbReference>
<evidence type="ECO:0000256" key="2">
    <source>
        <dbReference type="ARBA" id="ARBA00004305"/>
    </source>
</evidence>
<organism evidence="17 18">
    <name type="scientific">Dekkera bruxellensis</name>
    <name type="common">Brettanomyces custersii</name>
    <dbReference type="NCBI Taxonomy" id="5007"/>
    <lineage>
        <taxon>Eukaryota</taxon>
        <taxon>Fungi</taxon>
        <taxon>Dikarya</taxon>
        <taxon>Ascomycota</taxon>
        <taxon>Saccharomycotina</taxon>
        <taxon>Pichiomycetes</taxon>
        <taxon>Pichiales</taxon>
        <taxon>Pichiaceae</taxon>
        <taxon>Brettanomyces</taxon>
    </lineage>
</organism>
<comment type="function">
    <text evidence="15">Degrades mitochondrial transit peptides after their cleavage in the intermembrane space or in the matrix, and presequence peptides; clearance of these peptides is required to keep the presequence processing machinery running. Preferentially cleaves the N-terminal side of paired basic amino acid residues. Also degrades other unstructured peptides. May function as an ATP-dependent peptidase as opposed to a metalloendopeptidase.</text>
</comment>
<keyword evidence="9" id="KW-0378">Hydrolase</keyword>
<dbReference type="Gene3D" id="3.30.830.10">
    <property type="entry name" value="Metalloenzyme, LuxS/M16 peptidase-like"/>
    <property type="match status" value="4"/>
</dbReference>
<evidence type="ECO:0000256" key="4">
    <source>
        <dbReference type="ARBA" id="ARBA00007575"/>
    </source>
</evidence>
<protein>
    <recommendedName>
        <fullName evidence="6">Presequence protease, mitochondrial</fullName>
    </recommendedName>
    <alternativeName>
        <fullName evidence="14">Pitrilysin metalloproteinase</fullName>
    </alternativeName>
</protein>
<dbReference type="GO" id="GO:0016485">
    <property type="term" value="P:protein processing"/>
    <property type="evidence" value="ECO:0007669"/>
    <property type="project" value="TreeGrafter"/>
</dbReference>
<dbReference type="Proteomes" id="UP000478008">
    <property type="component" value="Unassembled WGS sequence"/>
</dbReference>
<evidence type="ECO:0000313" key="18">
    <source>
        <dbReference type="Proteomes" id="UP000478008"/>
    </source>
</evidence>
<evidence type="ECO:0000256" key="3">
    <source>
        <dbReference type="ARBA" id="ARBA00004569"/>
    </source>
</evidence>
<keyword evidence="8" id="KW-0479">Metal-binding</keyword>
<evidence type="ECO:0000259" key="16">
    <source>
        <dbReference type="SMART" id="SM01264"/>
    </source>
</evidence>
<dbReference type="GO" id="GO:0005759">
    <property type="term" value="C:mitochondrial matrix"/>
    <property type="evidence" value="ECO:0007669"/>
    <property type="project" value="UniProtKB-SubCell"/>
</dbReference>
<evidence type="ECO:0000256" key="6">
    <source>
        <dbReference type="ARBA" id="ARBA00020167"/>
    </source>
</evidence>